<keyword evidence="3" id="KW-0539">Nucleus</keyword>
<name>A0A2T2PBB6_CORCC</name>
<evidence type="ECO:0000256" key="2">
    <source>
        <dbReference type="ARBA" id="ARBA00022763"/>
    </source>
</evidence>
<evidence type="ECO:0000313" key="9">
    <source>
        <dbReference type="Proteomes" id="UP000240883"/>
    </source>
</evidence>
<evidence type="ECO:0000256" key="1">
    <source>
        <dbReference type="ARBA" id="ARBA00004123"/>
    </source>
</evidence>
<feature type="compositionally biased region" description="Low complexity" evidence="4">
    <location>
        <begin position="571"/>
        <end position="581"/>
    </location>
</feature>
<dbReference type="GO" id="GO:0005634">
    <property type="term" value="C:nucleus"/>
    <property type="evidence" value="ECO:0007669"/>
    <property type="project" value="UniProtKB-SubCell"/>
</dbReference>
<feature type="compositionally biased region" description="Pro residues" evidence="4">
    <location>
        <begin position="1402"/>
        <end position="1414"/>
    </location>
</feature>
<comment type="subcellular location">
    <subcellularLocation>
        <location evidence="1">Nucleus</location>
    </subcellularLocation>
</comment>
<evidence type="ECO:0000256" key="3">
    <source>
        <dbReference type="ARBA" id="ARBA00023242"/>
    </source>
</evidence>
<dbReference type="Pfam" id="PF24340">
    <property type="entry name" value="DH_2"/>
    <property type="match status" value="1"/>
</dbReference>
<feature type="compositionally biased region" description="Polar residues" evidence="4">
    <location>
        <begin position="1749"/>
        <end position="1763"/>
    </location>
</feature>
<evidence type="ECO:0000259" key="6">
    <source>
        <dbReference type="Pfam" id="PF24344"/>
    </source>
</evidence>
<dbReference type="InterPro" id="IPR056223">
    <property type="entry name" value="PH_24"/>
</dbReference>
<accession>A0A2T2PBB6</accession>
<feature type="compositionally biased region" description="Polar residues" evidence="4">
    <location>
        <begin position="1195"/>
        <end position="1204"/>
    </location>
</feature>
<dbReference type="GO" id="GO:0035861">
    <property type="term" value="C:site of double-strand break"/>
    <property type="evidence" value="ECO:0007669"/>
    <property type="project" value="TreeGrafter"/>
</dbReference>
<proteinExistence type="predicted"/>
<feature type="region of interest" description="Disordered" evidence="4">
    <location>
        <begin position="1684"/>
        <end position="1704"/>
    </location>
</feature>
<evidence type="ECO:0000313" key="8">
    <source>
        <dbReference type="EMBL" id="PSN74962.1"/>
    </source>
</evidence>
<feature type="compositionally biased region" description="Basic and acidic residues" evidence="4">
    <location>
        <begin position="8"/>
        <end position="21"/>
    </location>
</feature>
<feature type="compositionally biased region" description="Basic and acidic residues" evidence="4">
    <location>
        <begin position="116"/>
        <end position="126"/>
    </location>
</feature>
<dbReference type="EMBL" id="KZ678128">
    <property type="protein sequence ID" value="PSN74962.1"/>
    <property type="molecule type" value="Genomic_DNA"/>
</dbReference>
<evidence type="ECO:0008006" key="10">
    <source>
        <dbReference type="Google" id="ProtNLM"/>
    </source>
</evidence>
<evidence type="ECO:0000259" key="7">
    <source>
        <dbReference type="Pfam" id="PF24345"/>
    </source>
</evidence>
<feature type="compositionally biased region" description="Low complexity" evidence="4">
    <location>
        <begin position="1098"/>
        <end position="1113"/>
    </location>
</feature>
<dbReference type="InterPro" id="IPR056222">
    <property type="entry name" value="PH_23"/>
</dbReference>
<dbReference type="PANTHER" id="PTHR23196">
    <property type="entry name" value="PAX TRANSCRIPTION ACTIVATION DOMAIN INTERACTING PROTEIN"/>
    <property type="match status" value="1"/>
</dbReference>
<dbReference type="Pfam" id="PF24345">
    <property type="entry name" value="PH_24"/>
    <property type="match status" value="1"/>
</dbReference>
<dbReference type="InterPro" id="IPR056416">
    <property type="entry name" value="DH_2_fung"/>
</dbReference>
<feature type="compositionally biased region" description="Low complexity" evidence="4">
    <location>
        <begin position="1287"/>
        <end position="1298"/>
    </location>
</feature>
<dbReference type="STRING" id="1448308.A0A2T2PBB6"/>
<reference evidence="8 9" key="1">
    <citation type="journal article" date="2018" name="Front. Microbiol.">
        <title>Genome-Wide Analysis of Corynespora cassiicola Leaf Fall Disease Putative Effectors.</title>
        <authorList>
            <person name="Lopez D."/>
            <person name="Ribeiro S."/>
            <person name="Label P."/>
            <person name="Fumanal B."/>
            <person name="Venisse J.S."/>
            <person name="Kohler A."/>
            <person name="de Oliveira R.R."/>
            <person name="Labutti K."/>
            <person name="Lipzen A."/>
            <person name="Lail K."/>
            <person name="Bauer D."/>
            <person name="Ohm R.A."/>
            <person name="Barry K.W."/>
            <person name="Spatafora J."/>
            <person name="Grigoriev I.V."/>
            <person name="Martin F.M."/>
            <person name="Pujade-Renaud V."/>
        </authorList>
    </citation>
    <scope>NUCLEOTIDE SEQUENCE [LARGE SCALE GENOMIC DNA]</scope>
    <source>
        <strain evidence="8 9">Philippines</strain>
    </source>
</reference>
<sequence length="1930" mass="209078">MPASPSPERPRGSARQKKDATPLKPKAGPDKQAPMKGADFGKAIGINKPANVRDKIRKWQAEVQLDDAGAENAVESVSDGDQKPAAVSAPAPAPAPAPASLPAVSSPKLPTTPKTKPLEEKPDLRPSHVPTKSIDSAPVTPKSAKKAPVRNELDEDVQIATAPKKRVVSDSHWRNKKSPPKDATTRPSPKPLPTAWVRPKPRPVDTSESKPTTPPPKREMIIFTSKSTGQKQRSPRQRRPSQPASSGNEEGPTSSAAGSAEEPKSTEDPSSIAEPKSEEPVKQSSPPPPSSRPSSADKTELVRVRRRRRAKTTSPRGSFSNEDITPVKIRPARRSETSLSEDPANVITVEYARSRASSRDDELRERRRRRRRRPHSDVSADTTLKELVAIEGRRSRRKSPRKDEDHEGTAKPIENPISKSPSKVFGSRLEAWLQTTTDPFVDTDSHRRRKSKESISTLELSGAPEKSEVTASTDTKDTPAEEATVRTSSSKRKKRRPSPTLKVDTQDVDDKPSSTVSTDPVDPPAAEKELRITPSPTLKRRGAKRAQSSPTKERSMSSPLRLSTTNDDDGASSAPSSSVDSTTLDADKISLKPLPENLVLRRAFPSTGKRLSTIASVETFATKNQPIPPSDAVGSDKIDTATRLSKVTEDVPASEVGSQLNAETSTVLETSTIVSRRSTKRRLASHADLISVLSMPKTGSRSIVSARSIRTNRSRLATATIVDIMSELASDELKYMRELRTLVDGVIPVLLSCVLSKTDSALAASLFSRSSSTDPSNVTKPIVDMGVALERLKTLHRRVPKDNADAFLSWSQSAQRVYSDYINAWRLGFQDVVISLASADDDPFTPARVVDGPDDGAPWDEGLPRNAEGYVVNSDGERVDVAYMLKRPLVRLKYLAKTLKGINHVKPSTQAEKMSICFQELVAAARKRSNDEHARLEDEAAANIDPTRARDPRSLAPLAGVRIDPSRCVRARDHFDMHLYHSSGQELNCRVEILLRDDPPGAGTSGDVLLCEVDPTGRWLLLPPIQQNQISARNGDLKGEIIVMIRGYNADRSEWSEVMSLIIDEEQAGFEWVQMLGLNPIPPQLSEVKRDPAPTKLSRPSSSHASSSLVSAATGSTPPHKSRTPSPHEIEIPIGEQALATSKRWSYDTPERRAKSRTVSPITPPSGDGSRVENTWDDLPISPPSPIEPLRINATRKSSPPSTSRVEDSSHERTPRNLDDAMQISGSSSPSLRRTKAKRLSKSVSGSPLAPRPSRQIVLDDPVEEDIPIPRKSSKRLRASKPPPSAPSSVSQSSKGFSVWMPTSEAEYSDESEGSDSDRSVDDSHAPPPRPVAHRRASSVPTMDLPTIPKIRKTSQPSTPIDEPALDAPEVPEPPVSAPPKMVQDSSEPAQDEASLEDDDSPPPVPPHRSPSPATPVTLKGSKTPTLTPTLAGFKVKRRSSSPLKHEYEPSTCTETSSESEEEVSDDDPSLTSESSEDELEDDVPTPLMPLGQIKSSPKVSPPGSIYTLPNGTITPSQSASNTPYRAVPQDSTQASKAIASIFSWSDAGRWDSLHPEECSVVVTPGKIEVFEITAVHSKPLMTDGDEIIQPEGKSPLVALELTPLVPLRKSTAIDISIRSPPTAESCIKSGNNIMLRSRNPTECAQLYAMINQSRINNPTYIALQNARGPYGQSTWAEAMDRQNAARSNTDGSNGWFGGTLGRRSSYRKSSTRAASISAATESSVGTMNTALRSALGRFSFAKNSRLNARSSTLGSQSMNSFDSGSNRSGSGTSTPTNLEGGRAPGAPAGITNTKCRLYERESLTKWRDMGSARLTIMLPDPLRPKTAMREGKGSPGARDPSQEKRIIVVGKSKGETLLDVTLSESCFERVARSGIAVSVWEDIVGANGVLGQAPDTGGVSGARARTFMIQMKSERECAYSFSLLGKLRY</sequence>
<feature type="compositionally biased region" description="Polar residues" evidence="4">
    <location>
        <begin position="546"/>
        <end position="565"/>
    </location>
</feature>
<feature type="compositionally biased region" description="Basic and acidic residues" evidence="4">
    <location>
        <begin position="167"/>
        <end position="184"/>
    </location>
</feature>
<feature type="compositionally biased region" description="Acidic residues" evidence="4">
    <location>
        <begin position="1458"/>
        <end position="1484"/>
    </location>
</feature>
<dbReference type="GO" id="GO:0006974">
    <property type="term" value="P:DNA damage response"/>
    <property type="evidence" value="ECO:0007669"/>
    <property type="project" value="UniProtKB-KW"/>
</dbReference>
<feature type="region of interest" description="Disordered" evidence="4">
    <location>
        <begin position="1749"/>
        <end position="1793"/>
    </location>
</feature>
<keyword evidence="9" id="KW-1185">Reference proteome</keyword>
<protein>
    <recommendedName>
        <fullName evidence="10">DH domain-containing protein</fullName>
    </recommendedName>
</protein>
<evidence type="ECO:0000256" key="4">
    <source>
        <dbReference type="SAM" id="MobiDB-lite"/>
    </source>
</evidence>
<feature type="region of interest" description="Disordered" evidence="4">
    <location>
        <begin position="1084"/>
        <end position="1528"/>
    </location>
</feature>
<feature type="domain" description="PH" evidence="7">
    <location>
        <begin position="1529"/>
        <end position="1669"/>
    </location>
</feature>
<organism evidence="8 9">
    <name type="scientific">Corynespora cassiicola Philippines</name>
    <dbReference type="NCBI Taxonomy" id="1448308"/>
    <lineage>
        <taxon>Eukaryota</taxon>
        <taxon>Fungi</taxon>
        <taxon>Dikarya</taxon>
        <taxon>Ascomycota</taxon>
        <taxon>Pezizomycotina</taxon>
        <taxon>Dothideomycetes</taxon>
        <taxon>Pleosporomycetidae</taxon>
        <taxon>Pleosporales</taxon>
        <taxon>Corynesporascaceae</taxon>
        <taxon>Corynespora</taxon>
    </lineage>
</organism>
<feature type="domain" description="DBL homology" evidence="5">
    <location>
        <begin position="717"/>
        <end position="929"/>
    </location>
</feature>
<feature type="compositionally biased region" description="Basic and acidic residues" evidence="4">
    <location>
        <begin position="1205"/>
        <end position="1219"/>
    </location>
</feature>
<gene>
    <name evidence="8" type="ORF">BS50DRAFT_628212</name>
</gene>
<keyword evidence="2" id="KW-0227">DNA damage</keyword>
<feature type="compositionally biased region" description="Basic and acidic residues" evidence="4">
    <location>
        <begin position="1316"/>
        <end position="1325"/>
    </location>
</feature>
<feature type="compositionally biased region" description="Low complexity" evidence="4">
    <location>
        <begin position="1764"/>
        <end position="1777"/>
    </location>
</feature>
<feature type="region of interest" description="Disordered" evidence="4">
    <location>
        <begin position="70"/>
        <end position="584"/>
    </location>
</feature>
<dbReference type="PANTHER" id="PTHR23196:SF1">
    <property type="entry name" value="PAX-INTERACTING PROTEIN 1"/>
    <property type="match status" value="1"/>
</dbReference>
<dbReference type="Proteomes" id="UP000240883">
    <property type="component" value="Unassembled WGS sequence"/>
</dbReference>
<feature type="compositionally biased region" description="Polar residues" evidence="4">
    <location>
        <begin position="247"/>
        <end position="257"/>
    </location>
</feature>
<feature type="compositionally biased region" description="Low complexity" evidence="4">
    <location>
        <begin position="100"/>
        <end position="115"/>
    </location>
</feature>
<evidence type="ECO:0000259" key="5">
    <source>
        <dbReference type="Pfam" id="PF24340"/>
    </source>
</evidence>
<feature type="compositionally biased region" description="Acidic residues" evidence="4">
    <location>
        <begin position="1390"/>
        <end position="1401"/>
    </location>
</feature>
<feature type="region of interest" description="Disordered" evidence="4">
    <location>
        <begin position="1"/>
        <end position="51"/>
    </location>
</feature>
<dbReference type="Pfam" id="PF24344">
    <property type="entry name" value="PH_23"/>
    <property type="match status" value="1"/>
</dbReference>
<feature type="region of interest" description="Disordered" evidence="4">
    <location>
        <begin position="1824"/>
        <end position="1843"/>
    </location>
</feature>
<dbReference type="InterPro" id="IPR051579">
    <property type="entry name" value="DDR_Transcriptional_Reg"/>
</dbReference>
<feature type="compositionally biased region" description="Polar residues" evidence="4">
    <location>
        <begin position="1508"/>
        <end position="1528"/>
    </location>
</feature>
<dbReference type="OrthoDB" id="5408934at2759"/>
<feature type="domain" description="PH" evidence="6">
    <location>
        <begin position="942"/>
        <end position="1084"/>
    </location>
</feature>
<feature type="compositionally biased region" description="Polar residues" evidence="4">
    <location>
        <begin position="312"/>
        <end position="323"/>
    </location>
</feature>